<dbReference type="Gramene" id="AET7Gv21266900.6">
    <property type="protein sequence ID" value="AET7Gv21266900.6"/>
    <property type="gene ID" value="AET7Gv21266900"/>
</dbReference>
<evidence type="ECO:0008006" key="4">
    <source>
        <dbReference type="Google" id="ProtNLM"/>
    </source>
</evidence>
<dbReference type="Proteomes" id="UP000015105">
    <property type="component" value="Chromosome 7D"/>
</dbReference>
<feature type="signal peptide" evidence="1">
    <location>
        <begin position="1"/>
        <end position="20"/>
    </location>
</feature>
<sequence>MCFLLLEVIRLIVLCVPGGACVIREFIPCDTSPFCCKLMHHPFFTCHSLTVSRLVLPLLGLPAGTLNWPGSRTRMHGKNLHYRHMHGYDHNGG</sequence>
<reference evidence="3" key="2">
    <citation type="journal article" date="2017" name="Nat. Plants">
        <title>The Aegilops tauschii genome reveals multiple impacts of transposons.</title>
        <authorList>
            <person name="Zhao G."/>
            <person name="Zou C."/>
            <person name="Li K."/>
            <person name="Wang K."/>
            <person name="Li T."/>
            <person name="Gao L."/>
            <person name="Zhang X."/>
            <person name="Wang H."/>
            <person name="Yang Z."/>
            <person name="Liu X."/>
            <person name="Jiang W."/>
            <person name="Mao L."/>
            <person name="Kong X."/>
            <person name="Jiao Y."/>
            <person name="Jia J."/>
        </authorList>
    </citation>
    <scope>NUCLEOTIDE SEQUENCE [LARGE SCALE GENOMIC DNA]</scope>
    <source>
        <strain evidence="3">cv. AL8/78</strain>
    </source>
</reference>
<dbReference type="EnsemblPlants" id="AET7Gv21266900.6">
    <property type="protein sequence ID" value="AET7Gv21266900.6"/>
    <property type="gene ID" value="AET7Gv21266900"/>
</dbReference>
<reference evidence="2" key="3">
    <citation type="journal article" date="2017" name="Nature">
        <title>Genome sequence of the progenitor of the wheat D genome Aegilops tauschii.</title>
        <authorList>
            <person name="Luo M.C."/>
            <person name="Gu Y.Q."/>
            <person name="Puiu D."/>
            <person name="Wang H."/>
            <person name="Twardziok S.O."/>
            <person name="Deal K.R."/>
            <person name="Huo N."/>
            <person name="Zhu T."/>
            <person name="Wang L."/>
            <person name="Wang Y."/>
            <person name="McGuire P.E."/>
            <person name="Liu S."/>
            <person name="Long H."/>
            <person name="Ramasamy R.K."/>
            <person name="Rodriguez J.C."/>
            <person name="Van S.L."/>
            <person name="Yuan L."/>
            <person name="Wang Z."/>
            <person name="Xia Z."/>
            <person name="Xiao L."/>
            <person name="Anderson O.D."/>
            <person name="Ouyang S."/>
            <person name="Liang Y."/>
            <person name="Zimin A.V."/>
            <person name="Pertea G."/>
            <person name="Qi P."/>
            <person name="Bennetzen J.L."/>
            <person name="Dai X."/>
            <person name="Dawson M.W."/>
            <person name="Muller H.G."/>
            <person name="Kugler K."/>
            <person name="Rivarola-Duarte L."/>
            <person name="Spannagl M."/>
            <person name="Mayer K.F.X."/>
            <person name="Lu F.H."/>
            <person name="Bevan M.W."/>
            <person name="Leroy P."/>
            <person name="Li P."/>
            <person name="You F.M."/>
            <person name="Sun Q."/>
            <person name="Liu Z."/>
            <person name="Lyons E."/>
            <person name="Wicker T."/>
            <person name="Salzberg S.L."/>
            <person name="Devos K.M."/>
            <person name="Dvorak J."/>
        </authorList>
    </citation>
    <scope>NUCLEOTIDE SEQUENCE [LARGE SCALE GENOMIC DNA]</scope>
    <source>
        <strain evidence="2">cv. AL8/78</strain>
    </source>
</reference>
<evidence type="ECO:0000313" key="2">
    <source>
        <dbReference type="EnsemblPlants" id="AET7Gv21266900.6"/>
    </source>
</evidence>
<reference evidence="2" key="4">
    <citation type="submission" date="2019-03" db="UniProtKB">
        <authorList>
            <consortium name="EnsemblPlants"/>
        </authorList>
    </citation>
    <scope>IDENTIFICATION</scope>
</reference>
<name>A0A453T6U6_AEGTS</name>
<evidence type="ECO:0000256" key="1">
    <source>
        <dbReference type="SAM" id="SignalP"/>
    </source>
</evidence>
<protein>
    <recommendedName>
        <fullName evidence="4">Secreted protein</fullName>
    </recommendedName>
</protein>
<proteinExistence type="predicted"/>
<evidence type="ECO:0000313" key="3">
    <source>
        <dbReference type="Proteomes" id="UP000015105"/>
    </source>
</evidence>
<feature type="chain" id="PRO_5019100319" description="Secreted protein" evidence="1">
    <location>
        <begin position="21"/>
        <end position="93"/>
    </location>
</feature>
<reference evidence="2" key="5">
    <citation type="journal article" date="2021" name="G3 (Bethesda)">
        <title>Aegilops tauschii genome assembly Aet v5.0 features greater sequence contiguity and improved annotation.</title>
        <authorList>
            <person name="Wang L."/>
            <person name="Zhu T."/>
            <person name="Rodriguez J.C."/>
            <person name="Deal K.R."/>
            <person name="Dubcovsky J."/>
            <person name="McGuire P.E."/>
            <person name="Lux T."/>
            <person name="Spannagl M."/>
            <person name="Mayer K.F.X."/>
            <person name="Baldrich P."/>
            <person name="Meyers B.C."/>
            <person name="Huo N."/>
            <person name="Gu Y.Q."/>
            <person name="Zhou H."/>
            <person name="Devos K.M."/>
            <person name="Bennetzen J.L."/>
            <person name="Unver T."/>
            <person name="Budak H."/>
            <person name="Gulick P.J."/>
            <person name="Galiba G."/>
            <person name="Kalapos B."/>
            <person name="Nelson D.R."/>
            <person name="Li P."/>
            <person name="You F.M."/>
            <person name="Luo M.C."/>
            <person name="Dvorak J."/>
        </authorList>
    </citation>
    <scope>NUCLEOTIDE SEQUENCE [LARGE SCALE GENOMIC DNA]</scope>
    <source>
        <strain evidence="2">cv. AL8/78</strain>
    </source>
</reference>
<keyword evidence="3" id="KW-1185">Reference proteome</keyword>
<keyword evidence="1" id="KW-0732">Signal</keyword>
<dbReference type="AlphaFoldDB" id="A0A453T6U6"/>
<organism evidence="2 3">
    <name type="scientific">Aegilops tauschii subsp. strangulata</name>
    <name type="common">Goatgrass</name>
    <dbReference type="NCBI Taxonomy" id="200361"/>
    <lineage>
        <taxon>Eukaryota</taxon>
        <taxon>Viridiplantae</taxon>
        <taxon>Streptophyta</taxon>
        <taxon>Embryophyta</taxon>
        <taxon>Tracheophyta</taxon>
        <taxon>Spermatophyta</taxon>
        <taxon>Magnoliopsida</taxon>
        <taxon>Liliopsida</taxon>
        <taxon>Poales</taxon>
        <taxon>Poaceae</taxon>
        <taxon>BOP clade</taxon>
        <taxon>Pooideae</taxon>
        <taxon>Triticodae</taxon>
        <taxon>Triticeae</taxon>
        <taxon>Triticinae</taxon>
        <taxon>Aegilops</taxon>
    </lineage>
</organism>
<accession>A0A453T6U6</accession>
<reference evidence="3" key="1">
    <citation type="journal article" date="2014" name="Science">
        <title>Ancient hybridizations among the ancestral genomes of bread wheat.</title>
        <authorList>
            <consortium name="International Wheat Genome Sequencing Consortium,"/>
            <person name="Marcussen T."/>
            <person name="Sandve S.R."/>
            <person name="Heier L."/>
            <person name="Spannagl M."/>
            <person name="Pfeifer M."/>
            <person name="Jakobsen K.S."/>
            <person name="Wulff B.B."/>
            <person name="Steuernagel B."/>
            <person name="Mayer K.F."/>
            <person name="Olsen O.A."/>
        </authorList>
    </citation>
    <scope>NUCLEOTIDE SEQUENCE [LARGE SCALE GENOMIC DNA]</scope>
    <source>
        <strain evidence="3">cv. AL8/78</strain>
    </source>
</reference>